<dbReference type="RefSeq" id="WP_209681672.1">
    <property type="nucleotide sequence ID" value="NZ_JAGIOI010000001.1"/>
</dbReference>
<reference evidence="3 4" key="1">
    <citation type="submission" date="2021-03" db="EMBL/GenBank/DDBJ databases">
        <title>Sequencing the genomes of 1000 actinobacteria strains.</title>
        <authorList>
            <person name="Klenk H.-P."/>
        </authorList>
    </citation>
    <scope>NUCLEOTIDE SEQUENCE [LARGE SCALE GENOMIC DNA]</scope>
    <source>
        <strain evidence="3 4">DSM 16005</strain>
    </source>
</reference>
<feature type="region of interest" description="Disordered" evidence="1">
    <location>
        <begin position="34"/>
        <end position="59"/>
    </location>
</feature>
<organism evidence="3 4">
    <name type="scientific">Arthrobacter stackebrandtii</name>
    <dbReference type="NCBI Taxonomy" id="272161"/>
    <lineage>
        <taxon>Bacteria</taxon>
        <taxon>Bacillati</taxon>
        <taxon>Actinomycetota</taxon>
        <taxon>Actinomycetes</taxon>
        <taxon>Micrococcales</taxon>
        <taxon>Micrococcaceae</taxon>
        <taxon>Arthrobacter</taxon>
    </lineage>
</organism>
<protein>
    <recommendedName>
        <fullName evidence="5">Lipoprotein</fullName>
    </recommendedName>
</protein>
<proteinExistence type="predicted"/>
<keyword evidence="2" id="KW-0732">Signal</keyword>
<evidence type="ECO:0000256" key="1">
    <source>
        <dbReference type="SAM" id="MobiDB-lite"/>
    </source>
</evidence>
<gene>
    <name evidence="3" type="ORF">JOF48_002817</name>
</gene>
<name>A0ABS4YZ00_9MICC</name>
<evidence type="ECO:0008006" key="5">
    <source>
        <dbReference type="Google" id="ProtNLM"/>
    </source>
</evidence>
<feature type="signal peptide" evidence="2">
    <location>
        <begin position="1"/>
        <end position="29"/>
    </location>
</feature>
<evidence type="ECO:0000256" key="2">
    <source>
        <dbReference type="SAM" id="SignalP"/>
    </source>
</evidence>
<dbReference type="EMBL" id="JAGIOI010000001">
    <property type="protein sequence ID" value="MBP2414018.1"/>
    <property type="molecule type" value="Genomic_DNA"/>
</dbReference>
<sequence length="212" mass="21152">MGRKSGGRFPGALMAAAAVAALLVPGCTATPVPGPTGSAGTSVSVEASGSSSAPGTDIAPHAVGPSLPFECGNPIGSGPAAAKLAGPDAIGVPDLVYISASATGGTIIQWVGGASYQGLHLSKVGLVLKAGRSFTLEVPAELRGHMKIGWSNSGYTLADSLHSPGCTANTDNAEWLVYPGCFWLDAPACVPLTVKHGEQVETLHLPIGKTCP</sequence>
<keyword evidence="4" id="KW-1185">Reference proteome</keyword>
<dbReference type="Proteomes" id="UP000711614">
    <property type="component" value="Unassembled WGS sequence"/>
</dbReference>
<comment type="caution">
    <text evidence="3">The sequence shown here is derived from an EMBL/GenBank/DDBJ whole genome shotgun (WGS) entry which is preliminary data.</text>
</comment>
<feature type="chain" id="PRO_5047368910" description="Lipoprotein" evidence="2">
    <location>
        <begin position="30"/>
        <end position="212"/>
    </location>
</feature>
<feature type="compositionally biased region" description="Low complexity" evidence="1">
    <location>
        <begin position="38"/>
        <end position="53"/>
    </location>
</feature>
<accession>A0ABS4YZ00</accession>
<evidence type="ECO:0000313" key="4">
    <source>
        <dbReference type="Proteomes" id="UP000711614"/>
    </source>
</evidence>
<evidence type="ECO:0000313" key="3">
    <source>
        <dbReference type="EMBL" id="MBP2414018.1"/>
    </source>
</evidence>